<gene>
    <name evidence="1" type="ORF">ENN52_06790</name>
</gene>
<organism evidence="1">
    <name type="scientific">Methanofollis liminatans</name>
    <dbReference type="NCBI Taxonomy" id="2201"/>
    <lineage>
        <taxon>Archaea</taxon>
        <taxon>Methanobacteriati</taxon>
        <taxon>Methanobacteriota</taxon>
        <taxon>Stenosarchaea group</taxon>
        <taxon>Methanomicrobia</taxon>
        <taxon>Methanomicrobiales</taxon>
        <taxon>Methanomicrobiaceae</taxon>
        <taxon>Methanofollis</taxon>
    </lineage>
</organism>
<comment type="caution">
    <text evidence="1">The sequence shown here is derived from an EMBL/GenBank/DDBJ whole genome shotgun (WGS) entry which is preliminary data.</text>
</comment>
<name>A0A831PLZ8_9EURY</name>
<dbReference type="AlphaFoldDB" id="A0A831PLZ8"/>
<proteinExistence type="predicted"/>
<protein>
    <submittedName>
        <fullName evidence="1">Uncharacterized protein</fullName>
    </submittedName>
</protein>
<accession>A0A831PLZ8</accession>
<sequence length="239" mass="25516">MHTSYSIPGICLLLICTAGCSGLVEQTFTLPAETSCPPLTALWEGAVEATGIDEESGMVSDFTLIREGDGRIVLMDLSFSGDVNGERRHFNAYRRQSGTVTVRPIAERSPAGLSHPGQVFGDLEALGSNPSFWENDWSIHLKNIRGATYRSESSPVYLLENGTLIPLDWVSTTGAPSLVYYFSFCKTGISDGSAASEQGGGATAFVGQGECSVIFTPEELEKTSYQKIDGGGNDLLSPS</sequence>
<dbReference type="Proteomes" id="UP000885648">
    <property type="component" value="Unassembled WGS sequence"/>
</dbReference>
<reference evidence="1" key="1">
    <citation type="journal article" date="2020" name="mSystems">
        <title>Genome- and Community-Level Interaction Insights into Carbon Utilization and Element Cycling Functions of Hydrothermarchaeota in Hydrothermal Sediment.</title>
        <authorList>
            <person name="Zhou Z."/>
            <person name="Liu Y."/>
            <person name="Xu W."/>
            <person name="Pan J."/>
            <person name="Luo Z.H."/>
            <person name="Li M."/>
        </authorList>
    </citation>
    <scope>NUCLEOTIDE SEQUENCE</scope>
    <source>
        <strain evidence="1">SpSt-1183</strain>
    </source>
</reference>
<evidence type="ECO:0000313" key="1">
    <source>
        <dbReference type="EMBL" id="HDS63811.1"/>
    </source>
</evidence>
<dbReference type="EMBL" id="DSBY01000272">
    <property type="protein sequence ID" value="HDS63811.1"/>
    <property type="molecule type" value="Genomic_DNA"/>
</dbReference>